<sequence>KSQASHLVGGGLGALLLGDGNGALTETVLEAALDLLQMAHAASSGGASADSLDGPLVHALLGGGISARSASANLDVVGRSATTSAQSVRLIVALSERLGSLSHFT</sequence>
<dbReference type="Proteomes" id="UP001328107">
    <property type="component" value="Unassembled WGS sequence"/>
</dbReference>
<organism evidence="1 2">
    <name type="scientific">Pristionchus mayeri</name>
    <dbReference type="NCBI Taxonomy" id="1317129"/>
    <lineage>
        <taxon>Eukaryota</taxon>
        <taxon>Metazoa</taxon>
        <taxon>Ecdysozoa</taxon>
        <taxon>Nematoda</taxon>
        <taxon>Chromadorea</taxon>
        <taxon>Rhabditida</taxon>
        <taxon>Rhabditina</taxon>
        <taxon>Diplogasteromorpha</taxon>
        <taxon>Diplogasteroidea</taxon>
        <taxon>Neodiplogasteridae</taxon>
        <taxon>Pristionchus</taxon>
    </lineage>
</organism>
<reference evidence="2" key="1">
    <citation type="submission" date="2022-10" db="EMBL/GenBank/DDBJ databases">
        <title>Genome assembly of Pristionchus species.</title>
        <authorList>
            <person name="Yoshida K."/>
            <person name="Sommer R.J."/>
        </authorList>
    </citation>
    <scope>NUCLEOTIDE SEQUENCE [LARGE SCALE GENOMIC DNA]</scope>
    <source>
        <strain evidence="2">RS5460</strain>
    </source>
</reference>
<proteinExistence type="predicted"/>
<dbReference type="AlphaFoldDB" id="A0AAN4Z7M6"/>
<evidence type="ECO:0000313" key="2">
    <source>
        <dbReference type="Proteomes" id="UP001328107"/>
    </source>
</evidence>
<name>A0AAN4Z7M6_9BILA</name>
<keyword evidence="2" id="KW-1185">Reference proteome</keyword>
<dbReference type="EMBL" id="BTRK01000002">
    <property type="protein sequence ID" value="GMR35977.1"/>
    <property type="molecule type" value="Genomic_DNA"/>
</dbReference>
<evidence type="ECO:0000313" key="1">
    <source>
        <dbReference type="EMBL" id="GMR35977.1"/>
    </source>
</evidence>
<feature type="non-terminal residue" evidence="1">
    <location>
        <position position="105"/>
    </location>
</feature>
<protein>
    <submittedName>
        <fullName evidence="1">Uncharacterized protein</fullName>
    </submittedName>
</protein>
<accession>A0AAN4Z7M6</accession>
<gene>
    <name evidence="1" type="ORF">PMAYCL1PPCAC_06172</name>
</gene>
<comment type="caution">
    <text evidence="1">The sequence shown here is derived from an EMBL/GenBank/DDBJ whole genome shotgun (WGS) entry which is preliminary data.</text>
</comment>
<feature type="non-terminal residue" evidence="1">
    <location>
        <position position="1"/>
    </location>
</feature>